<dbReference type="AlphaFoldDB" id="A0A179EZF2"/>
<dbReference type="KEGG" id="pchm:VFPPC_11296"/>
<proteinExistence type="predicted"/>
<dbReference type="OrthoDB" id="4367324at2759"/>
<dbReference type="GeneID" id="28853526"/>
<dbReference type="STRING" id="1380566.A0A179EZF2"/>
<gene>
    <name evidence="1" type="ORF">VFPPC_11296</name>
</gene>
<keyword evidence="2" id="KW-1185">Reference proteome</keyword>
<dbReference type="EMBL" id="LSBJ02000017">
    <property type="protein sequence ID" value="OAQ58548.1"/>
    <property type="molecule type" value="Genomic_DNA"/>
</dbReference>
<dbReference type="Proteomes" id="UP000078397">
    <property type="component" value="Unassembled WGS sequence"/>
</dbReference>
<evidence type="ECO:0000313" key="2">
    <source>
        <dbReference type="Proteomes" id="UP000078397"/>
    </source>
</evidence>
<comment type="caution">
    <text evidence="1">The sequence shown here is derived from an EMBL/GenBank/DDBJ whole genome shotgun (WGS) entry which is preliminary data.</text>
</comment>
<sequence>MAGYYTTITLRDVLCQKKPALALVKKSARNSYRESWPELSDIRLWNEFDLHHLNQSYGHVLSTPFTGNLQTPQLAELENLRITSDQDVRDLIRWHDGMMRETLDLGRRELGLFPDCGLRFQHTASDGSSVARLLIANSPRVDHVIELDSPTRPALVVGIARASFKWKCARLLSDLQSATPLNGRVDSTLPLRQLANICKIARTRYGYIQTDEDLVACCFSYGEVGEGQTETTQRPLRAAVMPIPWTRHGVDKLTTQLALWWWLSMLAMATDNVADRDITTENNMANIGGSQAIYASHSNPLPSNPVEHLYPVVPPTDVGFHLAVDDSFLGIDQETAGAPVEWTSPSEFLNLSPASGVDVDAGNGFADDLLARGSGSLK</sequence>
<protein>
    <submittedName>
        <fullName evidence="1">Uncharacterized protein</fullName>
    </submittedName>
</protein>
<dbReference type="RefSeq" id="XP_018136695.1">
    <property type="nucleotide sequence ID" value="XM_018289532.1"/>
</dbReference>
<accession>A0A179EZF2</accession>
<evidence type="ECO:0000313" key="1">
    <source>
        <dbReference type="EMBL" id="OAQ58548.1"/>
    </source>
</evidence>
<name>A0A179EZF2_METCM</name>
<organism evidence="1 2">
    <name type="scientific">Pochonia chlamydosporia 170</name>
    <dbReference type="NCBI Taxonomy" id="1380566"/>
    <lineage>
        <taxon>Eukaryota</taxon>
        <taxon>Fungi</taxon>
        <taxon>Dikarya</taxon>
        <taxon>Ascomycota</taxon>
        <taxon>Pezizomycotina</taxon>
        <taxon>Sordariomycetes</taxon>
        <taxon>Hypocreomycetidae</taxon>
        <taxon>Hypocreales</taxon>
        <taxon>Clavicipitaceae</taxon>
        <taxon>Pochonia</taxon>
    </lineage>
</organism>
<reference evidence="1 2" key="1">
    <citation type="journal article" date="2016" name="PLoS Pathog.">
        <title>Biosynthesis of antibiotic leucinostatins in bio-control fungus Purpureocillium lilacinum and their inhibition on phytophthora revealed by genome mining.</title>
        <authorList>
            <person name="Wang G."/>
            <person name="Liu Z."/>
            <person name="Lin R."/>
            <person name="Li E."/>
            <person name="Mao Z."/>
            <person name="Ling J."/>
            <person name="Yang Y."/>
            <person name="Yin W.B."/>
            <person name="Xie B."/>
        </authorList>
    </citation>
    <scope>NUCLEOTIDE SEQUENCE [LARGE SCALE GENOMIC DNA]</scope>
    <source>
        <strain evidence="1">170</strain>
    </source>
</reference>